<dbReference type="Proteomes" id="UP000196877">
    <property type="component" value="Chromosome"/>
</dbReference>
<evidence type="ECO:0000256" key="1">
    <source>
        <dbReference type="SAM" id="Coils"/>
    </source>
</evidence>
<accession>A0ABN5AGY6</accession>
<keyword evidence="1" id="KW-0175">Coiled coil</keyword>
<organism evidence="2 3">
    <name type="scientific">Bacillus sonorensis</name>
    <dbReference type="NCBI Taxonomy" id="119858"/>
    <lineage>
        <taxon>Bacteria</taxon>
        <taxon>Bacillati</taxon>
        <taxon>Bacillota</taxon>
        <taxon>Bacilli</taxon>
        <taxon>Bacillales</taxon>
        <taxon>Bacillaceae</taxon>
        <taxon>Bacillus</taxon>
    </lineage>
</organism>
<evidence type="ECO:0000313" key="3">
    <source>
        <dbReference type="Proteomes" id="UP000196877"/>
    </source>
</evidence>
<dbReference type="RefSeq" id="WP_088272849.1">
    <property type="nucleotide sequence ID" value="NZ_BORD01000005.1"/>
</dbReference>
<dbReference type="EMBL" id="CP021920">
    <property type="protein sequence ID" value="ASB88458.1"/>
    <property type="molecule type" value="Genomic_DNA"/>
</dbReference>
<proteinExistence type="predicted"/>
<gene>
    <name evidence="2" type="ORF">S101395_01950</name>
</gene>
<sequence>MGDKRKAGNIDIKGNISGNIAYQSDYVTQTNINNNNEVKKALEEIIRHAKQIEDDSERSQAELNTEILREAVERNDVDKIKTVLGLLRNSIGTISALTTIAKFFGLAP</sequence>
<feature type="coiled-coil region" evidence="1">
    <location>
        <begin position="35"/>
        <end position="62"/>
    </location>
</feature>
<keyword evidence="3" id="KW-1185">Reference proteome</keyword>
<evidence type="ECO:0000313" key="2">
    <source>
        <dbReference type="EMBL" id="ASB88458.1"/>
    </source>
</evidence>
<reference evidence="2 3" key="1">
    <citation type="submission" date="2017-06" db="EMBL/GenBank/DDBJ databases">
        <title>Genome sequence of Bacillus sonorensis strain SRCM101395.</title>
        <authorList>
            <person name="Cho S.H."/>
        </authorList>
    </citation>
    <scope>NUCLEOTIDE SEQUENCE [LARGE SCALE GENOMIC DNA]</scope>
    <source>
        <strain evidence="2 3">SRCM101395</strain>
    </source>
</reference>
<protein>
    <submittedName>
        <fullName evidence="2">Uncharacterized protein</fullName>
    </submittedName>
</protein>
<name>A0ABN5AGY6_9BACI</name>